<keyword evidence="7" id="KW-0496">Mitochondrion</keyword>
<dbReference type="InterPro" id="IPR003033">
    <property type="entry name" value="SCP2_sterol-bd_dom"/>
</dbReference>
<proteinExistence type="inferred from homology"/>
<dbReference type="FunFam" id="3.30.1050.10:FF:000005">
    <property type="entry name" value="hydroxysteroid dehydrogenase-like protein 2 isoform X1"/>
    <property type="match status" value="1"/>
</dbReference>
<gene>
    <name evidence="14" type="ORF">U0070_020658</name>
</gene>
<dbReference type="GO" id="GO:0005739">
    <property type="term" value="C:mitochondrion"/>
    <property type="evidence" value="ECO:0007669"/>
    <property type="project" value="UniProtKB-SubCell"/>
</dbReference>
<evidence type="ECO:0000256" key="3">
    <source>
        <dbReference type="ARBA" id="ARBA00006484"/>
    </source>
</evidence>
<dbReference type="SUPFAM" id="SSF55718">
    <property type="entry name" value="SCP-like"/>
    <property type="match status" value="1"/>
</dbReference>
<keyword evidence="4" id="KW-0521">NADP</keyword>
<name>A0AAW0K450_MYOGA</name>
<evidence type="ECO:0000256" key="9">
    <source>
        <dbReference type="ARBA" id="ARBA00023278"/>
    </source>
</evidence>
<dbReference type="Gene3D" id="3.40.50.720">
    <property type="entry name" value="NAD(P)-binding Rossmann-like Domain"/>
    <property type="match status" value="2"/>
</dbReference>
<dbReference type="Gene3D" id="3.30.1050.10">
    <property type="entry name" value="SCP2 sterol-binding domain"/>
    <property type="match status" value="1"/>
</dbReference>
<feature type="compositionally biased region" description="Pro residues" evidence="12">
    <location>
        <begin position="317"/>
        <end position="331"/>
    </location>
</feature>
<dbReference type="GO" id="GO:0016491">
    <property type="term" value="F:oxidoreductase activity"/>
    <property type="evidence" value="ECO:0007669"/>
    <property type="project" value="UniProtKB-KW"/>
</dbReference>
<dbReference type="PRINTS" id="PR00081">
    <property type="entry name" value="GDHRDH"/>
</dbReference>
<keyword evidence="15" id="KW-1185">Reference proteome</keyword>
<keyword evidence="6" id="KW-0560">Oxidoreductase</keyword>
<protein>
    <recommendedName>
        <fullName evidence="10">Hydroxysteroid dehydrogenase-like protein 2</fullName>
    </recommendedName>
</protein>
<feature type="domain" description="SCP2" evidence="13">
    <location>
        <begin position="344"/>
        <end position="437"/>
    </location>
</feature>
<evidence type="ECO:0000256" key="11">
    <source>
        <dbReference type="ARBA" id="ARBA00045401"/>
    </source>
</evidence>
<dbReference type="Pfam" id="PF00106">
    <property type="entry name" value="adh_short"/>
    <property type="match status" value="2"/>
</dbReference>
<dbReference type="Pfam" id="PF02036">
    <property type="entry name" value="SCP2"/>
    <property type="match status" value="1"/>
</dbReference>
<keyword evidence="5" id="KW-0007">Acetylation</keyword>
<comment type="caution">
    <text evidence="14">The sequence shown here is derived from an EMBL/GenBank/DDBJ whole genome shotgun (WGS) entry which is preliminary data.</text>
</comment>
<dbReference type="SUPFAM" id="SSF51735">
    <property type="entry name" value="NAD(P)-binding Rossmann-fold domains"/>
    <property type="match status" value="1"/>
</dbReference>
<evidence type="ECO:0000313" key="15">
    <source>
        <dbReference type="Proteomes" id="UP001488838"/>
    </source>
</evidence>
<dbReference type="EMBL" id="JBBHLL010000006">
    <property type="protein sequence ID" value="KAK7833637.1"/>
    <property type="molecule type" value="Genomic_DNA"/>
</dbReference>
<evidence type="ECO:0000256" key="2">
    <source>
        <dbReference type="ARBA" id="ARBA00004275"/>
    </source>
</evidence>
<feature type="non-terminal residue" evidence="14">
    <location>
        <position position="1"/>
    </location>
</feature>
<dbReference type="InterPro" id="IPR051935">
    <property type="entry name" value="HSDL2"/>
</dbReference>
<sequence length="444" mass="48309">FPGCRLWSRRKSRPVPGVRRRTQRAPACWEAGSRAGLGAGPGARLNAEGGFACHSRLAAVPPLLTSPPSWEGHAAQHRLAGCTIFITGASRGIGKAIALKAAKDGANIVIAAKTTQTHPKLPGTIYTAAEERIDILVNNASAISLTNTLDTPTKRVDLMMNVNTRGTYLTSKACIPFLRKSKVAHILNLSPPLNLNPLWFKQHCAYTIAKYGMSMCVLGMAEEFRGEIAVNALWPKTAIHTAAMDMLGGSGVESQCRKVDIIADAAYSIFKRPKSFTGNFILDENILKEEGINDFDVYAIKPDPVPEVKKEKLQSQPQPPPQPQPQQPPKPHFGAVEETFRIVKDSLSDEVVKATQAVYQFELSGEDGGTWFLDLKSKGGKVGHGEPSDRADVVMSMTTDDFVKMFSGKLKPTMAFMSGKLKIKGNMALAIKLEKLMTQMNARL</sequence>
<dbReference type="InterPro" id="IPR036291">
    <property type="entry name" value="NAD(P)-bd_dom_sf"/>
</dbReference>
<dbReference type="PANTHER" id="PTHR42808">
    <property type="entry name" value="HYDROXYSTEROID DEHYDROGENASE-LIKE PROTEIN 2"/>
    <property type="match status" value="1"/>
</dbReference>
<evidence type="ECO:0000256" key="7">
    <source>
        <dbReference type="ARBA" id="ARBA00023128"/>
    </source>
</evidence>
<dbReference type="GO" id="GO:0005777">
    <property type="term" value="C:peroxisome"/>
    <property type="evidence" value="ECO:0007669"/>
    <property type="project" value="UniProtKB-SubCell"/>
</dbReference>
<keyword evidence="8" id="KW-0576">Peroxisome</keyword>
<evidence type="ECO:0000259" key="13">
    <source>
        <dbReference type="Pfam" id="PF02036"/>
    </source>
</evidence>
<evidence type="ECO:0000256" key="4">
    <source>
        <dbReference type="ARBA" id="ARBA00022857"/>
    </source>
</evidence>
<accession>A0AAW0K450</accession>
<dbReference type="GO" id="GO:0042632">
    <property type="term" value="P:cholesterol homeostasis"/>
    <property type="evidence" value="ECO:0007669"/>
    <property type="project" value="UniProtKB-ARBA"/>
</dbReference>
<dbReference type="AlphaFoldDB" id="A0AAW0K450"/>
<comment type="function">
    <text evidence="11">Has apparently no steroid dehydrogenase activity. Controls bile acid (BA) and lipid metabolism in response to nutritional cues.</text>
</comment>
<evidence type="ECO:0000256" key="12">
    <source>
        <dbReference type="SAM" id="MobiDB-lite"/>
    </source>
</evidence>
<comment type="similarity">
    <text evidence="3">Belongs to the short-chain dehydrogenases/reductases (SDR) family.</text>
</comment>
<dbReference type="FunFam" id="3.40.50.720:FF:000301">
    <property type="entry name" value="Hydroxysteroid dehydrogenase like 2"/>
    <property type="match status" value="1"/>
</dbReference>
<evidence type="ECO:0000256" key="6">
    <source>
        <dbReference type="ARBA" id="ARBA00023002"/>
    </source>
</evidence>
<reference evidence="14 15" key="1">
    <citation type="journal article" date="2023" name="bioRxiv">
        <title>Conserved and derived expression patterns and positive selection on dental genes reveal complex evolutionary context of ever-growing rodent molars.</title>
        <authorList>
            <person name="Calamari Z.T."/>
            <person name="Song A."/>
            <person name="Cohen E."/>
            <person name="Akter M."/>
            <person name="Roy R.D."/>
            <person name="Hallikas O."/>
            <person name="Christensen M.M."/>
            <person name="Li P."/>
            <person name="Marangoni P."/>
            <person name="Jernvall J."/>
            <person name="Klein O.D."/>
        </authorList>
    </citation>
    <scope>NUCLEOTIDE SEQUENCE [LARGE SCALE GENOMIC DNA]</scope>
    <source>
        <strain evidence="14">V071</strain>
    </source>
</reference>
<evidence type="ECO:0000313" key="14">
    <source>
        <dbReference type="EMBL" id="KAK7833637.1"/>
    </source>
</evidence>
<dbReference type="PANTHER" id="PTHR42808:SF3">
    <property type="entry name" value="HYDROXYSTEROID DEHYDROGENASE-LIKE PROTEIN 2"/>
    <property type="match status" value="1"/>
</dbReference>
<feature type="region of interest" description="Disordered" evidence="12">
    <location>
        <begin position="308"/>
        <end position="333"/>
    </location>
</feature>
<dbReference type="InterPro" id="IPR002347">
    <property type="entry name" value="SDR_fam"/>
</dbReference>
<keyword evidence="9" id="KW-0379">Hydroxylation</keyword>
<evidence type="ECO:0000256" key="5">
    <source>
        <dbReference type="ARBA" id="ARBA00022990"/>
    </source>
</evidence>
<dbReference type="InterPro" id="IPR036527">
    <property type="entry name" value="SCP2_sterol-bd_dom_sf"/>
</dbReference>
<evidence type="ECO:0000256" key="8">
    <source>
        <dbReference type="ARBA" id="ARBA00023140"/>
    </source>
</evidence>
<dbReference type="Proteomes" id="UP001488838">
    <property type="component" value="Unassembled WGS sequence"/>
</dbReference>
<evidence type="ECO:0000256" key="10">
    <source>
        <dbReference type="ARBA" id="ARBA00040243"/>
    </source>
</evidence>
<organism evidence="14 15">
    <name type="scientific">Myodes glareolus</name>
    <name type="common">Bank vole</name>
    <name type="synonym">Clethrionomys glareolus</name>
    <dbReference type="NCBI Taxonomy" id="447135"/>
    <lineage>
        <taxon>Eukaryota</taxon>
        <taxon>Metazoa</taxon>
        <taxon>Chordata</taxon>
        <taxon>Craniata</taxon>
        <taxon>Vertebrata</taxon>
        <taxon>Euteleostomi</taxon>
        <taxon>Mammalia</taxon>
        <taxon>Eutheria</taxon>
        <taxon>Euarchontoglires</taxon>
        <taxon>Glires</taxon>
        <taxon>Rodentia</taxon>
        <taxon>Myomorpha</taxon>
        <taxon>Muroidea</taxon>
        <taxon>Cricetidae</taxon>
        <taxon>Arvicolinae</taxon>
        <taxon>Myodes</taxon>
    </lineage>
</organism>
<evidence type="ECO:0000256" key="1">
    <source>
        <dbReference type="ARBA" id="ARBA00004173"/>
    </source>
</evidence>
<comment type="subcellular location">
    <subcellularLocation>
        <location evidence="1">Mitochondrion</location>
    </subcellularLocation>
    <subcellularLocation>
        <location evidence="2">Peroxisome</location>
    </subcellularLocation>
</comment>